<dbReference type="GO" id="GO:0030170">
    <property type="term" value="F:pyridoxal phosphate binding"/>
    <property type="evidence" value="ECO:0007669"/>
    <property type="project" value="InterPro"/>
</dbReference>
<comment type="similarity">
    <text evidence="2 9">Belongs to the trans-sulfuration enzymes family.</text>
</comment>
<dbReference type="PIRSF" id="PIRSF001434">
    <property type="entry name" value="CGS"/>
    <property type="match status" value="1"/>
</dbReference>
<comment type="pathway">
    <text evidence="5">Amino-acid biosynthesis; L-methionine biosynthesis via de novo pathway; L-homocysteine from L-cystathionine: step 1/1.</text>
</comment>
<dbReference type="OrthoDB" id="9805807at2"/>
<dbReference type="Pfam" id="PF01053">
    <property type="entry name" value="Cys_Met_Meta_PP"/>
    <property type="match status" value="1"/>
</dbReference>
<dbReference type="InterPro" id="IPR000277">
    <property type="entry name" value="Cys/Met-Metab_PyrdxlP-dep_enz"/>
</dbReference>
<dbReference type="InterPro" id="IPR006233">
    <property type="entry name" value="Cys_b_lyase_bac"/>
</dbReference>
<evidence type="ECO:0000256" key="9">
    <source>
        <dbReference type="RuleBase" id="RU362118"/>
    </source>
</evidence>
<proteinExistence type="inferred from homology"/>
<protein>
    <submittedName>
        <fullName evidence="11">Cystathionine beta-lyase</fullName>
        <ecNumber evidence="11">4.4.1.8</ecNumber>
    </submittedName>
</protein>
<keyword evidence="4 11" id="KW-0456">Lyase</keyword>
<dbReference type="InterPro" id="IPR015421">
    <property type="entry name" value="PyrdxlP-dep_Trfase_major"/>
</dbReference>
<dbReference type="Proteomes" id="UP000276984">
    <property type="component" value="Chromosome"/>
</dbReference>
<comment type="catalytic activity">
    <reaction evidence="6">
        <text>L,L-cystathionine + H2O = L-homocysteine + pyruvate + NH4(+)</text>
        <dbReference type="Rhea" id="RHEA:13965"/>
        <dbReference type="ChEBI" id="CHEBI:15361"/>
        <dbReference type="ChEBI" id="CHEBI:15377"/>
        <dbReference type="ChEBI" id="CHEBI:28938"/>
        <dbReference type="ChEBI" id="CHEBI:58161"/>
        <dbReference type="ChEBI" id="CHEBI:58199"/>
    </reaction>
</comment>
<name>A0A494RI56_9CAUL</name>
<dbReference type="PROSITE" id="PS00868">
    <property type="entry name" value="CYS_MET_METAB_PP"/>
    <property type="match status" value="1"/>
</dbReference>
<reference evidence="11 12" key="1">
    <citation type="submission" date="2018-10" db="EMBL/GenBank/DDBJ databases">
        <title>Complete genome sequence of Brevundimonas naejangsanensis BRV3.</title>
        <authorList>
            <person name="Berrios L."/>
            <person name="Ely B."/>
        </authorList>
    </citation>
    <scope>NUCLEOTIDE SEQUENCE [LARGE SCALE GENOMIC DNA]</scope>
    <source>
        <strain evidence="11 12">BRV3</strain>
    </source>
</reference>
<dbReference type="Gene3D" id="3.90.1150.10">
    <property type="entry name" value="Aspartate Aminotransferase, domain 1"/>
    <property type="match status" value="1"/>
</dbReference>
<comment type="cofactor">
    <cofactor evidence="1 9">
        <name>pyridoxal 5'-phosphate</name>
        <dbReference type="ChEBI" id="CHEBI:597326"/>
    </cofactor>
</comment>
<evidence type="ECO:0000256" key="1">
    <source>
        <dbReference type="ARBA" id="ARBA00001933"/>
    </source>
</evidence>
<dbReference type="GO" id="GO:0047804">
    <property type="term" value="F:cysteine-S-conjugate beta-lyase activity"/>
    <property type="evidence" value="ECO:0007669"/>
    <property type="project" value="UniProtKB-EC"/>
</dbReference>
<keyword evidence="3 8" id="KW-0663">Pyridoxal phosphate</keyword>
<evidence type="ECO:0000256" key="4">
    <source>
        <dbReference type="ARBA" id="ARBA00023239"/>
    </source>
</evidence>
<dbReference type="AlphaFoldDB" id="A0A494RI56"/>
<dbReference type="InterPro" id="IPR054542">
    <property type="entry name" value="Cys_met_metab_PP"/>
</dbReference>
<evidence type="ECO:0000256" key="6">
    <source>
        <dbReference type="ARBA" id="ARBA00047517"/>
    </source>
</evidence>
<sequence>MPPISDRTRLISSATRRGRGRRPVNPPVERASTMLSDDPARMQEGSDGPVYGLDGTSAARELRTLLADMEGAADAFLVPSGLAAVTVPLLALLRPGDEVVTTDAVYGPTRRFLTRHLAARGVGARFHPADASTDAILAGIGPQTRILLIEAPASLSFDMVDVPALAAACRARGVLTVMDNTWAAGLAFRPLAHGIDVSVQALTKYVGGHSDILMGGIAAGAPEVLRALTHAIEDMGWHVSPDDAWLALRGIRTLPLRYQAQARSALQVAQWLQTRPEVAQVLYPPLPGSVGHELWRRDFDGAASIMGLVMKGGDTAAAHAFMRALSLFGMGYSWGGYESLVTHETPQLTHRLHAPALPGQLLRLHIGLEDPVDLMNDLEGGLAGWQAQLNA</sequence>
<dbReference type="EMBL" id="CP032707">
    <property type="protein sequence ID" value="AYG96061.1"/>
    <property type="molecule type" value="Genomic_DNA"/>
</dbReference>
<evidence type="ECO:0000256" key="8">
    <source>
        <dbReference type="PIRSR" id="PIRSR001434-2"/>
    </source>
</evidence>
<dbReference type="GO" id="GO:0019346">
    <property type="term" value="P:transsulfuration"/>
    <property type="evidence" value="ECO:0007669"/>
    <property type="project" value="InterPro"/>
</dbReference>
<feature type="modified residue" description="N6-(pyridoxal phosphate)lysine" evidence="8">
    <location>
        <position position="204"/>
    </location>
</feature>
<dbReference type="PANTHER" id="PTHR43500:SF1">
    <property type="entry name" value="CYSTATHIONINE BETA-LYASE-RELATED"/>
    <property type="match status" value="1"/>
</dbReference>
<dbReference type="EC" id="4.4.1.8" evidence="11"/>
<feature type="region of interest" description="Disordered" evidence="10">
    <location>
        <begin position="1"/>
        <end position="49"/>
    </location>
</feature>
<dbReference type="InterPro" id="IPR015424">
    <property type="entry name" value="PyrdxlP-dep_Trfase"/>
</dbReference>
<dbReference type="Gene3D" id="3.40.640.10">
    <property type="entry name" value="Type I PLP-dependent aspartate aminotransferase-like (Major domain)"/>
    <property type="match status" value="1"/>
</dbReference>
<evidence type="ECO:0000256" key="5">
    <source>
        <dbReference type="ARBA" id="ARBA00046315"/>
    </source>
</evidence>
<dbReference type="RefSeq" id="WP_121483192.1">
    <property type="nucleotide sequence ID" value="NZ_CP032707.1"/>
</dbReference>
<evidence type="ECO:0000313" key="11">
    <source>
        <dbReference type="EMBL" id="AYG96061.1"/>
    </source>
</evidence>
<comment type="catalytic activity">
    <reaction evidence="7">
        <text>an S-substituted L-cysteine + H2O = a thiol + pyruvate + NH4(+)</text>
        <dbReference type="Rhea" id="RHEA:18121"/>
        <dbReference type="ChEBI" id="CHEBI:15361"/>
        <dbReference type="ChEBI" id="CHEBI:15377"/>
        <dbReference type="ChEBI" id="CHEBI:28938"/>
        <dbReference type="ChEBI" id="CHEBI:29256"/>
        <dbReference type="ChEBI" id="CHEBI:58717"/>
        <dbReference type="EC" id="4.4.1.13"/>
    </reaction>
</comment>
<organism evidence="11 12">
    <name type="scientific">Brevundimonas naejangsanensis</name>
    <dbReference type="NCBI Taxonomy" id="588932"/>
    <lineage>
        <taxon>Bacteria</taxon>
        <taxon>Pseudomonadati</taxon>
        <taxon>Pseudomonadota</taxon>
        <taxon>Alphaproteobacteria</taxon>
        <taxon>Caulobacterales</taxon>
        <taxon>Caulobacteraceae</taxon>
        <taxon>Brevundimonas</taxon>
    </lineage>
</organism>
<dbReference type="SUPFAM" id="SSF53383">
    <property type="entry name" value="PLP-dependent transferases"/>
    <property type="match status" value="1"/>
</dbReference>
<accession>A0A494RI56</accession>
<evidence type="ECO:0000256" key="7">
    <source>
        <dbReference type="ARBA" id="ARBA00047625"/>
    </source>
</evidence>
<evidence type="ECO:0000256" key="2">
    <source>
        <dbReference type="ARBA" id="ARBA00009077"/>
    </source>
</evidence>
<evidence type="ECO:0000256" key="3">
    <source>
        <dbReference type="ARBA" id="ARBA00022898"/>
    </source>
</evidence>
<keyword evidence="12" id="KW-1185">Reference proteome</keyword>
<dbReference type="PANTHER" id="PTHR43500">
    <property type="entry name" value="CYSTATHIONINE BETA-LYASE-RELATED"/>
    <property type="match status" value="1"/>
</dbReference>
<dbReference type="GO" id="GO:0019450">
    <property type="term" value="P:L-cysteine catabolic process to pyruvate"/>
    <property type="evidence" value="ECO:0007669"/>
    <property type="project" value="TreeGrafter"/>
</dbReference>
<dbReference type="NCBIfam" id="TIGR01324">
    <property type="entry name" value="cysta_beta_ly_B"/>
    <property type="match status" value="1"/>
</dbReference>
<gene>
    <name evidence="11" type="primary">metC</name>
    <name evidence="11" type="ORF">D8I30_13430</name>
</gene>
<evidence type="ECO:0000313" key="12">
    <source>
        <dbReference type="Proteomes" id="UP000276984"/>
    </source>
</evidence>
<dbReference type="InterPro" id="IPR015422">
    <property type="entry name" value="PyrdxlP-dep_Trfase_small"/>
</dbReference>
<evidence type="ECO:0000256" key="10">
    <source>
        <dbReference type="SAM" id="MobiDB-lite"/>
    </source>
</evidence>